<sequence length="311" mass="34249">MVCASIAFIGVFILTFTGIGLPYSDTAVSVDGGSMAQKSTIPNLAHFVYVVADPEGKINFRFSDFVSVFSALHFWKPDEILLHTNASDTMLDAARQGKSGKWSRLLLTLPNLSVISAAVPTHAGNGKKIENTEHASDFVRVEAVRQFGGIYVDFDVFALRDLRVLRESAFHAICGRQIDGTINSGTFLSAKGSKLINHWAEEMHRVYDGGWIMHGNDVATGLANRLVAEPGEMLIMERQAFAPVGWTREEATRLFEVHGETDANVPQEWLEDSMTLEDDSPNATSYDWATSWSSTYLLHAFTPGRFGATPK</sequence>
<accession>A0ACC1R3X7</accession>
<reference evidence="1" key="1">
    <citation type="submission" date="2022-07" db="EMBL/GenBank/DDBJ databases">
        <title>Genome Sequence of Lecanicillium saksenae.</title>
        <authorList>
            <person name="Buettner E."/>
        </authorList>
    </citation>
    <scope>NUCLEOTIDE SEQUENCE</scope>
    <source>
        <strain evidence="1">VT-O1</strain>
    </source>
</reference>
<name>A0ACC1R3X7_9HYPO</name>
<comment type="caution">
    <text evidence="1">The sequence shown here is derived from an EMBL/GenBank/DDBJ whole genome shotgun (WGS) entry which is preliminary data.</text>
</comment>
<evidence type="ECO:0000313" key="2">
    <source>
        <dbReference type="Proteomes" id="UP001148737"/>
    </source>
</evidence>
<gene>
    <name evidence="1" type="ORF">NLG97_g1449</name>
</gene>
<keyword evidence="2" id="KW-1185">Reference proteome</keyword>
<organism evidence="1 2">
    <name type="scientific">Lecanicillium saksenae</name>
    <dbReference type="NCBI Taxonomy" id="468837"/>
    <lineage>
        <taxon>Eukaryota</taxon>
        <taxon>Fungi</taxon>
        <taxon>Dikarya</taxon>
        <taxon>Ascomycota</taxon>
        <taxon>Pezizomycotina</taxon>
        <taxon>Sordariomycetes</taxon>
        <taxon>Hypocreomycetidae</taxon>
        <taxon>Hypocreales</taxon>
        <taxon>Cordycipitaceae</taxon>
        <taxon>Lecanicillium</taxon>
    </lineage>
</organism>
<evidence type="ECO:0000313" key="1">
    <source>
        <dbReference type="EMBL" id="KAJ3498019.1"/>
    </source>
</evidence>
<dbReference type="Proteomes" id="UP001148737">
    <property type="component" value="Unassembled WGS sequence"/>
</dbReference>
<protein>
    <submittedName>
        <fullName evidence="1">Uncharacterized protein</fullName>
    </submittedName>
</protein>
<dbReference type="EMBL" id="JANAKD010000076">
    <property type="protein sequence ID" value="KAJ3498019.1"/>
    <property type="molecule type" value="Genomic_DNA"/>
</dbReference>
<proteinExistence type="predicted"/>